<protein>
    <submittedName>
        <fullName evidence="1">Uncharacterized protein</fullName>
    </submittedName>
</protein>
<dbReference type="AlphaFoldDB" id="A0A1M4BL69"/>
<name>A0A1M4BL69_9ACTN</name>
<sequence length="43" mass="4719">MMAREVWVIHDEMGGYVCAEPDPEGPDGICGMPTETEPCDRHG</sequence>
<accession>A0A1M4BL69</accession>
<gene>
    <name evidence="1" type="ORF">BN4615_P11058</name>
</gene>
<reference evidence="1" key="1">
    <citation type="submission" date="2016-04" db="EMBL/GenBank/DDBJ databases">
        <authorList>
            <person name="Evans L.H."/>
            <person name="Alamgir A."/>
            <person name="Owens N."/>
            <person name="Weber N.D."/>
            <person name="Virtaneva K."/>
            <person name="Barbian K."/>
            <person name="Babar A."/>
            <person name="Rosenke K."/>
        </authorList>
    </citation>
    <scope>NUCLEOTIDE SEQUENCE</scope>
    <source>
        <strain evidence="1">Nono1</strain>
    </source>
</reference>
<organism evidence="1">
    <name type="scientific">Nonomuraea gerenzanensis</name>
    <dbReference type="NCBI Taxonomy" id="93944"/>
    <lineage>
        <taxon>Bacteria</taxon>
        <taxon>Bacillati</taxon>
        <taxon>Actinomycetota</taxon>
        <taxon>Actinomycetes</taxon>
        <taxon>Streptosporangiales</taxon>
        <taxon>Streptosporangiaceae</taxon>
        <taxon>Nonomuraea</taxon>
    </lineage>
</organism>
<proteinExistence type="predicted"/>
<evidence type="ECO:0000313" key="1">
    <source>
        <dbReference type="EMBL" id="SAP16252.1"/>
    </source>
</evidence>
<dbReference type="EMBL" id="LT559119">
    <property type="protein sequence ID" value="SAP16252.1"/>
    <property type="molecule type" value="Genomic_DNA"/>
</dbReference>